<evidence type="ECO:0000256" key="11">
    <source>
        <dbReference type="HAMAP-Rule" id="MF_00244"/>
    </source>
</evidence>
<accession>A0ABW0QF23</accession>
<dbReference type="InterPro" id="IPR005248">
    <property type="entry name" value="NadD/NMNAT"/>
</dbReference>
<keyword evidence="7 11" id="KW-0547">Nucleotide-binding</keyword>
<name>A0ABW0QF23_9BURK</name>
<feature type="domain" description="Cytidyltransferase-like" evidence="12">
    <location>
        <begin position="14"/>
        <end position="177"/>
    </location>
</feature>
<evidence type="ECO:0000256" key="8">
    <source>
        <dbReference type="ARBA" id="ARBA00022840"/>
    </source>
</evidence>
<dbReference type="PANTHER" id="PTHR39321:SF3">
    <property type="entry name" value="PHOSPHOPANTETHEINE ADENYLYLTRANSFERASE"/>
    <property type="match status" value="1"/>
</dbReference>
<dbReference type="Proteomes" id="UP001596084">
    <property type="component" value="Unassembled WGS sequence"/>
</dbReference>
<dbReference type="GO" id="GO:0004515">
    <property type="term" value="F:nicotinate-nucleotide adenylyltransferase activity"/>
    <property type="evidence" value="ECO:0007669"/>
    <property type="project" value="UniProtKB-EC"/>
</dbReference>
<dbReference type="NCBIfam" id="TIGR00482">
    <property type="entry name" value="nicotinate (nicotinamide) nucleotide adenylyltransferase"/>
    <property type="match status" value="1"/>
</dbReference>
<evidence type="ECO:0000256" key="2">
    <source>
        <dbReference type="ARBA" id="ARBA00005019"/>
    </source>
</evidence>
<keyword evidence="6 11" id="KW-0548">Nucleotidyltransferase</keyword>
<evidence type="ECO:0000313" key="14">
    <source>
        <dbReference type="Proteomes" id="UP001596084"/>
    </source>
</evidence>
<comment type="function">
    <text evidence="1 11">Catalyzes the reversible adenylation of nicotinate mononucleotide (NaMN) to nicotinic acid adenine dinucleotide (NaAD).</text>
</comment>
<sequence length="210" mass="22897">MNAAAPPGAKHIGVFGGAFDPPHNAHVAMARAALAQFGLDVLYIIPTGQAWHKARGLTAPEHRLAMARLAFEDVARVVVDERELQRPGPTFTIDTLLALQAENPQAQLYLFIGADQFAAFRQWHRWQEILEIAIICIADRTQSTLAEAQFDAYAGDRGRFFTLQLPLMPVSATQIRQLAASGAATSGGIAQLVPEPVARYISAHQLYSSR</sequence>
<protein>
    <recommendedName>
        <fullName evidence="11">Probable nicotinate-nucleotide adenylyltransferase</fullName>
        <ecNumber evidence="11">2.7.7.18</ecNumber>
    </recommendedName>
    <alternativeName>
        <fullName evidence="11">Deamido-NAD(+) diphosphorylase</fullName>
    </alternativeName>
    <alternativeName>
        <fullName evidence="11">Deamido-NAD(+) pyrophosphorylase</fullName>
    </alternativeName>
    <alternativeName>
        <fullName evidence="11">Nicotinate mononucleotide adenylyltransferase</fullName>
        <shortName evidence="11">NaMN adenylyltransferase</shortName>
    </alternativeName>
</protein>
<keyword evidence="5 11" id="KW-0808">Transferase</keyword>
<evidence type="ECO:0000313" key="13">
    <source>
        <dbReference type="EMBL" id="MFC5523456.1"/>
    </source>
</evidence>
<evidence type="ECO:0000256" key="9">
    <source>
        <dbReference type="ARBA" id="ARBA00023027"/>
    </source>
</evidence>
<evidence type="ECO:0000256" key="10">
    <source>
        <dbReference type="ARBA" id="ARBA00048721"/>
    </source>
</evidence>
<comment type="pathway">
    <text evidence="2 11">Cofactor biosynthesis; NAD(+) biosynthesis; deamido-NAD(+) from nicotinate D-ribonucleotide: step 1/1.</text>
</comment>
<dbReference type="EC" id="2.7.7.18" evidence="11"/>
<keyword evidence="4 11" id="KW-0662">Pyridine nucleotide biosynthesis</keyword>
<evidence type="ECO:0000256" key="5">
    <source>
        <dbReference type="ARBA" id="ARBA00022679"/>
    </source>
</evidence>
<evidence type="ECO:0000256" key="1">
    <source>
        <dbReference type="ARBA" id="ARBA00002324"/>
    </source>
</evidence>
<dbReference type="SUPFAM" id="SSF52374">
    <property type="entry name" value="Nucleotidylyl transferase"/>
    <property type="match status" value="1"/>
</dbReference>
<dbReference type="CDD" id="cd02165">
    <property type="entry name" value="NMNAT"/>
    <property type="match status" value="1"/>
</dbReference>
<dbReference type="RefSeq" id="WP_068832742.1">
    <property type="nucleotide sequence ID" value="NZ_JBHSMX010000065.1"/>
</dbReference>
<evidence type="ECO:0000256" key="6">
    <source>
        <dbReference type="ARBA" id="ARBA00022695"/>
    </source>
</evidence>
<dbReference type="Gene3D" id="3.40.50.620">
    <property type="entry name" value="HUPs"/>
    <property type="match status" value="1"/>
</dbReference>
<gene>
    <name evidence="11 13" type="primary">nadD</name>
    <name evidence="13" type="ORF">ACFPP7_21435</name>
</gene>
<evidence type="ECO:0000256" key="4">
    <source>
        <dbReference type="ARBA" id="ARBA00022642"/>
    </source>
</evidence>
<evidence type="ECO:0000259" key="12">
    <source>
        <dbReference type="Pfam" id="PF01467"/>
    </source>
</evidence>
<comment type="similarity">
    <text evidence="3 11">Belongs to the NadD family.</text>
</comment>
<keyword evidence="14" id="KW-1185">Reference proteome</keyword>
<reference evidence="14" key="1">
    <citation type="journal article" date="2019" name="Int. J. Syst. Evol. Microbiol.">
        <title>The Global Catalogue of Microorganisms (GCM) 10K type strain sequencing project: providing services to taxonomists for standard genome sequencing and annotation.</title>
        <authorList>
            <consortium name="The Broad Institute Genomics Platform"/>
            <consortium name="The Broad Institute Genome Sequencing Center for Infectious Disease"/>
            <person name="Wu L."/>
            <person name="Ma J."/>
        </authorList>
    </citation>
    <scope>NUCLEOTIDE SEQUENCE [LARGE SCALE GENOMIC DNA]</scope>
    <source>
        <strain evidence="14">CGMCC 4.7277</strain>
    </source>
</reference>
<dbReference type="HAMAP" id="MF_00244">
    <property type="entry name" value="NaMN_adenylyltr"/>
    <property type="match status" value="1"/>
</dbReference>
<comment type="catalytic activity">
    <reaction evidence="10 11">
        <text>nicotinate beta-D-ribonucleotide + ATP + H(+) = deamido-NAD(+) + diphosphate</text>
        <dbReference type="Rhea" id="RHEA:22860"/>
        <dbReference type="ChEBI" id="CHEBI:15378"/>
        <dbReference type="ChEBI" id="CHEBI:30616"/>
        <dbReference type="ChEBI" id="CHEBI:33019"/>
        <dbReference type="ChEBI" id="CHEBI:57502"/>
        <dbReference type="ChEBI" id="CHEBI:58437"/>
        <dbReference type="EC" id="2.7.7.18"/>
    </reaction>
</comment>
<dbReference type="Pfam" id="PF01467">
    <property type="entry name" value="CTP_transf_like"/>
    <property type="match status" value="1"/>
</dbReference>
<proteinExistence type="inferred from homology"/>
<keyword evidence="9 11" id="KW-0520">NAD</keyword>
<dbReference type="InterPro" id="IPR004821">
    <property type="entry name" value="Cyt_trans-like"/>
</dbReference>
<keyword evidence="8 11" id="KW-0067">ATP-binding</keyword>
<comment type="caution">
    <text evidence="13">The sequence shown here is derived from an EMBL/GenBank/DDBJ whole genome shotgun (WGS) entry which is preliminary data.</text>
</comment>
<evidence type="ECO:0000256" key="3">
    <source>
        <dbReference type="ARBA" id="ARBA00009014"/>
    </source>
</evidence>
<dbReference type="PANTHER" id="PTHR39321">
    <property type="entry name" value="NICOTINATE-NUCLEOTIDE ADENYLYLTRANSFERASE-RELATED"/>
    <property type="match status" value="1"/>
</dbReference>
<organism evidence="13 14">
    <name type="scientific">Polaromonas jejuensis</name>
    <dbReference type="NCBI Taxonomy" id="457502"/>
    <lineage>
        <taxon>Bacteria</taxon>
        <taxon>Pseudomonadati</taxon>
        <taxon>Pseudomonadota</taxon>
        <taxon>Betaproteobacteria</taxon>
        <taxon>Burkholderiales</taxon>
        <taxon>Comamonadaceae</taxon>
        <taxon>Polaromonas</taxon>
    </lineage>
</organism>
<dbReference type="NCBIfam" id="NF000840">
    <property type="entry name" value="PRK00071.1-3"/>
    <property type="match status" value="1"/>
</dbReference>
<dbReference type="InterPro" id="IPR014729">
    <property type="entry name" value="Rossmann-like_a/b/a_fold"/>
</dbReference>
<dbReference type="NCBIfam" id="TIGR00125">
    <property type="entry name" value="cyt_tran_rel"/>
    <property type="match status" value="1"/>
</dbReference>
<evidence type="ECO:0000256" key="7">
    <source>
        <dbReference type="ARBA" id="ARBA00022741"/>
    </source>
</evidence>
<dbReference type="EMBL" id="JBHSMX010000065">
    <property type="protein sequence ID" value="MFC5523456.1"/>
    <property type="molecule type" value="Genomic_DNA"/>
</dbReference>